<proteinExistence type="inferred from homology"/>
<dbReference type="InterPro" id="IPR023271">
    <property type="entry name" value="Aquaporin-like"/>
</dbReference>
<dbReference type="Proteomes" id="UP000203464">
    <property type="component" value="Unassembled WGS sequence"/>
</dbReference>
<dbReference type="Pfam" id="PF00230">
    <property type="entry name" value="MIP"/>
    <property type="match status" value="1"/>
</dbReference>
<evidence type="ECO:0000256" key="1">
    <source>
        <dbReference type="ARBA" id="ARBA00004651"/>
    </source>
</evidence>
<keyword evidence="4" id="KW-1003">Cell membrane</keyword>
<accession>A0A238KH59</accession>
<dbReference type="PRINTS" id="PR00783">
    <property type="entry name" value="MINTRINSICP"/>
</dbReference>
<dbReference type="RefSeq" id="WP_093997220.1">
    <property type="nucleotide sequence ID" value="NZ_FXYD01000004.1"/>
</dbReference>
<dbReference type="PANTHER" id="PTHR19139:SF199">
    <property type="entry name" value="MIP17260P"/>
    <property type="match status" value="1"/>
</dbReference>
<evidence type="ECO:0000256" key="4">
    <source>
        <dbReference type="ARBA" id="ARBA00022475"/>
    </source>
</evidence>
<reference evidence="11" key="1">
    <citation type="submission" date="2017-05" db="EMBL/GenBank/DDBJ databases">
        <authorList>
            <person name="Rodrigo-Torres L."/>
            <person name="Arahal R. D."/>
            <person name="Lucena T."/>
        </authorList>
    </citation>
    <scope>NUCLEOTIDE SEQUENCE [LARGE SCALE GENOMIC DNA]</scope>
    <source>
        <strain evidence="11">CECT 8868</strain>
    </source>
</reference>
<feature type="transmembrane region" description="Helical" evidence="9">
    <location>
        <begin position="123"/>
        <end position="144"/>
    </location>
</feature>
<dbReference type="GO" id="GO:0005886">
    <property type="term" value="C:plasma membrane"/>
    <property type="evidence" value="ECO:0007669"/>
    <property type="project" value="UniProtKB-SubCell"/>
</dbReference>
<dbReference type="InterPro" id="IPR000425">
    <property type="entry name" value="MIP"/>
</dbReference>
<dbReference type="AlphaFoldDB" id="A0A238KH59"/>
<sequence length="225" mass="22217">MKKPLAEFIGTFTLVLLGCGSAVIAGDAIGFTGISFAFGLALIGMAYSIGAVSGCHINPAVSLGAVAAGRMTIGEAIPYMIAQVAGAITGAFALWVIASGSAGFEGGMGANGWGEGYLGEYNMMSAFAFEVVATFLFMVVILGATGKGAPAAMAGLAIGLALVVIHLVGINVTGVSVNPARSIGPALFAGGSAIAQLWLFIVAPIIGAVAAGLLFKSGLLDADDA</sequence>
<organism evidence="10 11">
    <name type="scientific">Octadecabacter ascidiaceicola</name>
    <dbReference type="NCBI Taxonomy" id="1655543"/>
    <lineage>
        <taxon>Bacteria</taxon>
        <taxon>Pseudomonadati</taxon>
        <taxon>Pseudomonadota</taxon>
        <taxon>Alphaproteobacteria</taxon>
        <taxon>Rhodobacterales</taxon>
        <taxon>Roseobacteraceae</taxon>
        <taxon>Octadecabacter</taxon>
    </lineage>
</organism>
<evidence type="ECO:0000256" key="2">
    <source>
        <dbReference type="ARBA" id="ARBA00006175"/>
    </source>
</evidence>
<feature type="transmembrane region" description="Helical" evidence="9">
    <location>
        <begin position="76"/>
        <end position="98"/>
    </location>
</feature>
<evidence type="ECO:0000256" key="9">
    <source>
        <dbReference type="SAM" id="Phobius"/>
    </source>
</evidence>
<dbReference type="InterPro" id="IPR022357">
    <property type="entry name" value="MIP_CS"/>
</dbReference>
<gene>
    <name evidence="10" type="primary">aqpZ2</name>
    <name evidence="10" type="ORF">OCA8868_02656</name>
</gene>
<dbReference type="Gene3D" id="1.20.1080.10">
    <property type="entry name" value="Glycerol uptake facilitator protein"/>
    <property type="match status" value="1"/>
</dbReference>
<keyword evidence="3 8" id="KW-0813">Transport</keyword>
<keyword evidence="11" id="KW-1185">Reference proteome</keyword>
<feature type="transmembrane region" description="Helical" evidence="9">
    <location>
        <begin position="35"/>
        <end position="55"/>
    </location>
</feature>
<dbReference type="PANTHER" id="PTHR19139">
    <property type="entry name" value="AQUAPORIN TRANSPORTER"/>
    <property type="match status" value="1"/>
</dbReference>
<comment type="subcellular location">
    <subcellularLocation>
        <location evidence="1">Cell membrane</location>
        <topology evidence="1">Multi-pass membrane protein</topology>
    </subcellularLocation>
</comment>
<feature type="transmembrane region" description="Helical" evidence="9">
    <location>
        <begin position="193"/>
        <end position="215"/>
    </location>
</feature>
<evidence type="ECO:0000256" key="6">
    <source>
        <dbReference type="ARBA" id="ARBA00022989"/>
    </source>
</evidence>
<evidence type="ECO:0000256" key="3">
    <source>
        <dbReference type="ARBA" id="ARBA00022448"/>
    </source>
</evidence>
<evidence type="ECO:0000256" key="8">
    <source>
        <dbReference type="RuleBase" id="RU000477"/>
    </source>
</evidence>
<dbReference type="PROSITE" id="PS51257">
    <property type="entry name" value="PROKAR_LIPOPROTEIN"/>
    <property type="match status" value="1"/>
</dbReference>
<protein>
    <submittedName>
        <fullName evidence="10">Aquaporin Z 2</fullName>
    </submittedName>
</protein>
<name>A0A238KH59_9RHOB</name>
<evidence type="ECO:0000313" key="10">
    <source>
        <dbReference type="EMBL" id="SMX42133.1"/>
    </source>
</evidence>
<feature type="transmembrane region" description="Helical" evidence="9">
    <location>
        <begin position="151"/>
        <end position="173"/>
    </location>
</feature>
<evidence type="ECO:0000256" key="5">
    <source>
        <dbReference type="ARBA" id="ARBA00022692"/>
    </source>
</evidence>
<dbReference type="EMBL" id="FXYD01000004">
    <property type="protein sequence ID" value="SMX42133.1"/>
    <property type="molecule type" value="Genomic_DNA"/>
</dbReference>
<comment type="similarity">
    <text evidence="2 8">Belongs to the MIP/aquaporin (TC 1.A.8) family.</text>
</comment>
<dbReference type="InterPro" id="IPR034294">
    <property type="entry name" value="Aquaporin_transptr"/>
</dbReference>
<keyword evidence="6 9" id="KW-1133">Transmembrane helix</keyword>
<evidence type="ECO:0000256" key="7">
    <source>
        <dbReference type="ARBA" id="ARBA00023136"/>
    </source>
</evidence>
<keyword evidence="5 8" id="KW-0812">Transmembrane</keyword>
<keyword evidence="7 9" id="KW-0472">Membrane</keyword>
<dbReference type="OrthoDB" id="9807293at2"/>
<dbReference type="PROSITE" id="PS00221">
    <property type="entry name" value="MIP"/>
    <property type="match status" value="1"/>
</dbReference>
<evidence type="ECO:0000313" key="11">
    <source>
        <dbReference type="Proteomes" id="UP000203464"/>
    </source>
</evidence>
<dbReference type="GO" id="GO:0015250">
    <property type="term" value="F:water channel activity"/>
    <property type="evidence" value="ECO:0007669"/>
    <property type="project" value="TreeGrafter"/>
</dbReference>
<dbReference type="SUPFAM" id="SSF81338">
    <property type="entry name" value="Aquaporin-like"/>
    <property type="match status" value="1"/>
</dbReference>